<gene>
    <name evidence="1" type="ORF">XDN619_LOCUS37023</name>
</gene>
<proteinExistence type="predicted"/>
<name>A0A817APP2_9BILA</name>
<feature type="non-terminal residue" evidence="1">
    <location>
        <position position="1"/>
    </location>
</feature>
<dbReference type="EMBL" id="CAJNRG010019204">
    <property type="protein sequence ID" value="CAF2269895.1"/>
    <property type="molecule type" value="Genomic_DNA"/>
</dbReference>
<reference evidence="1" key="1">
    <citation type="submission" date="2021-02" db="EMBL/GenBank/DDBJ databases">
        <authorList>
            <person name="Nowell W R."/>
        </authorList>
    </citation>
    <scope>NUCLEOTIDE SEQUENCE</scope>
</reference>
<organism evidence="1 2">
    <name type="scientific">Rotaria magnacalcarata</name>
    <dbReference type="NCBI Taxonomy" id="392030"/>
    <lineage>
        <taxon>Eukaryota</taxon>
        <taxon>Metazoa</taxon>
        <taxon>Spiralia</taxon>
        <taxon>Gnathifera</taxon>
        <taxon>Rotifera</taxon>
        <taxon>Eurotatoria</taxon>
        <taxon>Bdelloidea</taxon>
        <taxon>Philodinida</taxon>
        <taxon>Philodinidae</taxon>
        <taxon>Rotaria</taxon>
    </lineage>
</organism>
<evidence type="ECO:0000313" key="1">
    <source>
        <dbReference type="EMBL" id="CAF2269895.1"/>
    </source>
</evidence>
<accession>A0A817APP2</accession>
<comment type="caution">
    <text evidence="1">The sequence shown here is derived from an EMBL/GenBank/DDBJ whole genome shotgun (WGS) entry which is preliminary data.</text>
</comment>
<evidence type="ECO:0000313" key="2">
    <source>
        <dbReference type="Proteomes" id="UP000663887"/>
    </source>
</evidence>
<dbReference type="Proteomes" id="UP000663887">
    <property type="component" value="Unassembled WGS sequence"/>
</dbReference>
<dbReference type="AlphaFoldDB" id="A0A817APP2"/>
<sequence>RNQVAVIAMRFANNLNTVNVPRRQILIYSLVQMFDFMLPAYLTPTLHIFDFERVGQALEYLVSKSISNDILLNNHTNIERKKKQHEDFFNKNKRGMESCE</sequence>
<protein>
    <submittedName>
        <fullName evidence="1">Uncharacterized protein</fullName>
    </submittedName>
</protein>